<dbReference type="CDD" id="cd01837">
    <property type="entry name" value="SGNH_plant_lipase_like"/>
    <property type="match status" value="1"/>
</dbReference>
<keyword evidence="3" id="KW-0378">Hydrolase</keyword>
<evidence type="ECO:0000256" key="3">
    <source>
        <dbReference type="ARBA" id="ARBA00022801"/>
    </source>
</evidence>
<keyword evidence="2 6" id="KW-0732">Signal</keyword>
<reference evidence="7" key="1">
    <citation type="submission" date="2022-07" db="EMBL/GenBank/DDBJ databases">
        <authorList>
            <person name="Macas J."/>
            <person name="Novak P."/>
            <person name="Neumann P."/>
        </authorList>
    </citation>
    <scope>NUCLEOTIDE SEQUENCE</scope>
</reference>
<keyword evidence="8" id="KW-1185">Reference proteome</keyword>
<evidence type="ECO:0000256" key="2">
    <source>
        <dbReference type="ARBA" id="ARBA00022729"/>
    </source>
</evidence>
<evidence type="ECO:0000256" key="5">
    <source>
        <dbReference type="SAM" id="Coils"/>
    </source>
</evidence>
<comment type="caution">
    <text evidence="7">The sequence shown here is derived from an EMBL/GenBank/DDBJ whole genome shotgun (WGS) entry which is preliminary data.</text>
</comment>
<dbReference type="InterPro" id="IPR001087">
    <property type="entry name" value="GDSL"/>
</dbReference>
<evidence type="ECO:0000256" key="1">
    <source>
        <dbReference type="ARBA" id="ARBA00008668"/>
    </source>
</evidence>
<organism evidence="7 8">
    <name type="scientific">Cuscuta epithymum</name>
    <dbReference type="NCBI Taxonomy" id="186058"/>
    <lineage>
        <taxon>Eukaryota</taxon>
        <taxon>Viridiplantae</taxon>
        <taxon>Streptophyta</taxon>
        <taxon>Embryophyta</taxon>
        <taxon>Tracheophyta</taxon>
        <taxon>Spermatophyta</taxon>
        <taxon>Magnoliopsida</taxon>
        <taxon>eudicotyledons</taxon>
        <taxon>Gunneridae</taxon>
        <taxon>Pentapetalae</taxon>
        <taxon>asterids</taxon>
        <taxon>lamiids</taxon>
        <taxon>Solanales</taxon>
        <taxon>Convolvulaceae</taxon>
        <taxon>Cuscuteae</taxon>
        <taxon>Cuscuta</taxon>
        <taxon>Cuscuta subgen. Cuscuta</taxon>
    </lineage>
</organism>
<sequence>MEFGARRSVVGRLLMWWCILRLGEGVDLPPCDFRAIYNFGDSNSDTGGIAAAFFPMIYPAGETFFHRAAGRGSDGRLIIDFIAEHLRMPHLSAYLDSIGTTFRHGANFATGGATIRRQDESWFRNGVSPFPLDIQVEHFTQFINRSSYFYNQGIVVTNKGKCELKCAKKKEKSERDRLPVPGDFSKALYTVDIGQNDIAAGLRVGLEQLRNTTPDIVNHLAANVVDLYNRGGRSFWIHNTGPIGCLPVYTVKANREELDEKGCVRSHNEAAMEFNKQLEDRVVQLRTELSGAALTYVDMFQAKYTLIGSAKDQGFEDPSKICCGYHDKRYDVWCGHSGITNGTTEVYAGSCEEPSSVISWDGVHYTEAANKWVALHIVNGTWSDPPISITRACQAQI</sequence>
<feature type="coiled-coil region" evidence="5">
    <location>
        <begin position="268"/>
        <end position="295"/>
    </location>
</feature>
<dbReference type="PANTHER" id="PTHR22835:SF669">
    <property type="entry name" value="ALPHA-L-FUCOSIDASE"/>
    <property type="match status" value="1"/>
</dbReference>
<name>A0AAV0EKY5_9ASTE</name>
<protein>
    <recommendedName>
        <fullName evidence="9">GDSL esterase/lipase</fullName>
    </recommendedName>
</protein>
<comment type="similarity">
    <text evidence="1">Belongs to the 'GDSL' lipolytic enzyme family.</text>
</comment>
<dbReference type="AlphaFoldDB" id="A0AAV0EKY5"/>
<dbReference type="Pfam" id="PF00657">
    <property type="entry name" value="Lipase_GDSL"/>
    <property type="match status" value="1"/>
</dbReference>
<feature type="chain" id="PRO_5043494062" description="GDSL esterase/lipase" evidence="6">
    <location>
        <begin position="26"/>
        <end position="397"/>
    </location>
</feature>
<dbReference type="Gene3D" id="3.40.50.1110">
    <property type="entry name" value="SGNH hydrolase"/>
    <property type="match status" value="1"/>
</dbReference>
<evidence type="ECO:0000313" key="7">
    <source>
        <dbReference type="EMBL" id="CAH9122650.1"/>
    </source>
</evidence>
<dbReference type="GO" id="GO:0016788">
    <property type="term" value="F:hydrolase activity, acting on ester bonds"/>
    <property type="evidence" value="ECO:0007669"/>
    <property type="project" value="InterPro"/>
</dbReference>
<dbReference type="InterPro" id="IPR035669">
    <property type="entry name" value="SGNH_plant_lipase-like"/>
</dbReference>
<evidence type="ECO:0000256" key="6">
    <source>
        <dbReference type="SAM" id="SignalP"/>
    </source>
</evidence>
<dbReference type="PANTHER" id="PTHR22835">
    <property type="entry name" value="ZINC FINGER FYVE DOMAIN CONTAINING PROTEIN"/>
    <property type="match status" value="1"/>
</dbReference>
<keyword evidence="4" id="KW-0325">Glycoprotein</keyword>
<feature type="signal peptide" evidence="6">
    <location>
        <begin position="1"/>
        <end position="25"/>
    </location>
</feature>
<evidence type="ECO:0008006" key="9">
    <source>
        <dbReference type="Google" id="ProtNLM"/>
    </source>
</evidence>
<dbReference type="InterPro" id="IPR036514">
    <property type="entry name" value="SGNH_hydro_sf"/>
</dbReference>
<keyword evidence="5" id="KW-0175">Coiled coil</keyword>
<evidence type="ECO:0000313" key="8">
    <source>
        <dbReference type="Proteomes" id="UP001152523"/>
    </source>
</evidence>
<proteinExistence type="inferred from homology"/>
<gene>
    <name evidence="7" type="ORF">CEPIT_LOCUS24624</name>
</gene>
<dbReference type="Proteomes" id="UP001152523">
    <property type="component" value="Unassembled WGS sequence"/>
</dbReference>
<evidence type="ECO:0000256" key="4">
    <source>
        <dbReference type="ARBA" id="ARBA00023180"/>
    </source>
</evidence>
<accession>A0AAV0EKY5</accession>
<dbReference type="EMBL" id="CAMAPF010000926">
    <property type="protein sequence ID" value="CAH9122650.1"/>
    <property type="molecule type" value="Genomic_DNA"/>
</dbReference>